<evidence type="ECO:0000259" key="5">
    <source>
        <dbReference type="PROSITE" id="PS50931"/>
    </source>
</evidence>
<evidence type="ECO:0000256" key="2">
    <source>
        <dbReference type="ARBA" id="ARBA00023015"/>
    </source>
</evidence>
<dbReference type="EMBL" id="JAHLZN010000007">
    <property type="protein sequence ID" value="MBU6113481.1"/>
    <property type="molecule type" value="Genomic_DNA"/>
</dbReference>
<reference evidence="6 7" key="1">
    <citation type="submission" date="2021-06" db="EMBL/GenBank/DDBJ databases">
        <title>Staphylococcus lentus K169 genome sequencing.</title>
        <authorList>
            <person name="Sundareshan S."/>
            <person name="Akhila D.S."/>
            <person name="Prachi D."/>
            <person name="Sivakumar R."/>
            <person name="Rajendhran J."/>
            <person name="Isloor S."/>
            <person name="Hegde N.R."/>
        </authorList>
    </citation>
    <scope>NUCLEOTIDE SEQUENCE [LARGE SCALE GENOMIC DNA]</scope>
    <source>
        <strain evidence="6 7">K169</strain>
    </source>
</reference>
<keyword evidence="4" id="KW-0804">Transcription</keyword>
<dbReference type="SUPFAM" id="SSF46785">
    <property type="entry name" value="Winged helix' DNA-binding domain"/>
    <property type="match status" value="1"/>
</dbReference>
<dbReference type="PRINTS" id="PR00039">
    <property type="entry name" value="HTHLYSR"/>
</dbReference>
<dbReference type="SUPFAM" id="SSF53850">
    <property type="entry name" value="Periplasmic binding protein-like II"/>
    <property type="match status" value="1"/>
</dbReference>
<dbReference type="InterPro" id="IPR000847">
    <property type="entry name" value="LysR_HTH_N"/>
</dbReference>
<dbReference type="Pfam" id="PF00126">
    <property type="entry name" value="HTH_1"/>
    <property type="match status" value="1"/>
</dbReference>
<feature type="domain" description="HTH lysR-type" evidence="5">
    <location>
        <begin position="1"/>
        <end position="58"/>
    </location>
</feature>
<keyword evidence="2" id="KW-0805">Transcription regulation</keyword>
<comment type="caution">
    <text evidence="6">The sequence shown here is derived from an EMBL/GenBank/DDBJ whole genome shotgun (WGS) entry which is preliminary data.</text>
</comment>
<dbReference type="PANTHER" id="PTHR30126">
    <property type="entry name" value="HTH-TYPE TRANSCRIPTIONAL REGULATOR"/>
    <property type="match status" value="1"/>
</dbReference>
<dbReference type="PANTHER" id="PTHR30126:SF78">
    <property type="entry name" value="HTH LYSR-TYPE DOMAIN-CONTAINING PROTEIN"/>
    <property type="match status" value="1"/>
</dbReference>
<dbReference type="Gene3D" id="1.10.10.10">
    <property type="entry name" value="Winged helix-like DNA-binding domain superfamily/Winged helix DNA-binding domain"/>
    <property type="match status" value="1"/>
</dbReference>
<evidence type="ECO:0000256" key="3">
    <source>
        <dbReference type="ARBA" id="ARBA00023125"/>
    </source>
</evidence>
<protein>
    <submittedName>
        <fullName evidence="6">LysR family transcriptional regulator</fullName>
    </submittedName>
</protein>
<dbReference type="Gene3D" id="3.40.190.290">
    <property type="match status" value="1"/>
</dbReference>
<evidence type="ECO:0000256" key="1">
    <source>
        <dbReference type="ARBA" id="ARBA00009437"/>
    </source>
</evidence>
<dbReference type="InterPro" id="IPR036390">
    <property type="entry name" value="WH_DNA-bd_sf"/>
</dbReference>
<dbReference type="InterPro" id="IPR005119">
    <property type="entry name" value="LysR_subst-bd"/>
</dbReference>
<evidence type="ECO:0000256" key="4">
    <source>
        <dbReference type="ARBA" id="ARBA00023163"/>
    </source>
</evidence>
<dbReference type="Pfam" id="PF03466">
    <property type="entry name" value="LysR_substrate"/>
    <property type="match status" value="1"/>
</dbReference>
<accession>A0ABS6GYS6</accession>
<evidence type="ECO:0000313" key="6">
    <source>
        <dbReference type="EMBL" id="MBU6113481.1"/>
    </source>
</evidence>
<keyword evidence="7" id="KW-1185">Reference proteome</keyword>
<dbReference type="RefSeq" id="WP_167751590.1">
    <property type="nucleotide sequence ID" value="NZ_CP188069.1"/>
</dbReference>
<dbReference type="GeneID" id="99675301"/>
<name>A0ABS6GYS6_MAMLE</name>
<dbReference type="InterPro" id="IPR036388">
    <property type="entry name" value="WH-like_DNA-bd_sf"/>
</dbReference>
<dbReference type="Proteomes" id="UP000770161">
    <property type="component" value="Unassembled WGS sequence"/>
</dbReference>
<proteinExistence type="inferred from homology"/>
<keyword evidence="3" id="KW-0238">DNA-binding</keyword>
<sequence length="286" mass="33285">MNSTDWEILTNLFKFKNITKTSKFLRISQPAVTYRLNKLEEEFGTKIIHRNKKGVIFTAEGEMLVNYSQDMMKQEQKIKGDILNQSEEVQGVLRLSSSVIFTRYKLPSILSEFSKKYPLVKFDVNTGWSEEVFHSVHNDSSQVGILRGDYNFSSIELPLMHEKLYVVSSEKIELEDLPDLPRIYYNTDSLLKKLIDEWWIANYIEPPKIPIKVDNMETCKEFVSKGLGFAILPNILLEGDQELYKTPCINSEGDLLTRKTSLILKKEQLNNKVVKAFYEFISNWEF</sequence>
<evidence type="ECO:0000313" key="7">
    <source>
        <dbReference type="Proteomes" id="UP000770161"/>
    </source>
</evidence>
<dbReference type="CDD" id="cd05466">
    <property type="entry name" value="PBP2_LTTR_substrate"/>
    <property type="match status" value="1"/>
</dbReference>
<organism evidence="6 7">
    <name type="scientific">Mammaliicoccus lentus</name>
    <name type="common">Staphylococcus lentus</name>
    <dbReference type="NCBI Taxonomy" id="42858"/>
    <lineage>
        <taxon>Bacteria</taxon>
        <taxon>Bacillati</taxon>
        <taxon>Bacillota</taxon>
        <taxon>Bacilli</taxon>
        <taxon>Bacillales</taxon>
        <taxon>Staphylococcaceae</taxon>
        <taxon>Mammaliicoccus</taxon>
    </lineage>
</organism>
<dbReference type="PROSITE" id="PS50931">
    <property type="entry name" value="HTH_LYSR"/>
    <property type="match status" value="1"/>
</dbReference>
<gene>
    <name evidence="6" type="ORF">KQ656_05900</name>
</gene>
<comment type="similarity">
    <text evidence="1">Belongs to the LysR transcriptional regulatory family.</text>
</comment>